<organism evidence="3 4">
    <name type="scientific">Pseudoalteromonas qingdaonensis</name>
    <dbReference type="NCBI Taxonomy" id="3131913"/>
    <lineage>
        <taxon>Bacteria</taxon>
        <taxon>Pseudomonadati</taxon>
        <taxon>Pseudomonadota</taxon>
        <taxon>Gammaproteobacteria</taxon>
        <taxon>Alteromonadales</taxon>
        <taxon>Pseudoalteromonadaceae</taxon>
        <taxon>Pseudoalteromonas</taxon>
    </lineage>
</organism>
<dbReference type="Pfam" id="PF13349">
    <property type="entry name" value="DUF4097"/>
    <property type="match status" value="1"/>
</dbReference>
<feature type="domain" description="DUF4097" evidence="2">
    <location>
        <begin position="32"/>
        <end position="314"/>
    </location>
</feature>
<reference evidence="3 4" key="1">
    <citation type="submission" date="2024-03" db="EMBL/GenBank/DDBJ databases">
        <title>Pseudoalteromonas qingdaonensis sp. nov., isolated from the intestines of marine benthic organisms.</title>
        <authorList>
            <person name="Lin X."/>
            <person name="Fang S."/>
            <person name="Hu X."/>
        </authorList>
    </citation>
    <scope>NUCLEOTIDE SEQUENCE [LARGE SCALE GENOMIC DNA]</scope>
    <source>
        <strain evidence="3 4">YIC-827</strain>
    </source>
</reference>
<evidence type="ECO:0000259" key="2">
    <source>
        <dbReference type="Pfam" id="PF13349"/>
    </source>
</evidence>
<feature type="signal peptide" evidence="1">
    <location>
        <begin position="1"/>
        <end position="17"/>
    </location>
</feature>
<dbReference type="Proteomes" id="UP001447008">
    <property type="component" value="Unassembled WGS sequence"/>
</dbReference>
<dbReference type="PANTHER" id="PTHR34094:SF1">
    <property type="entry name" value="PROTEIN FAM185A"/>
    <property type="match status" value="1"/>
</dbReference>
<proteinExistence type="predicted"/>
<comment type="caution">
    <text evidence="3">The sequence shown here is derived from an EMBL/GenBank/DDBJ whole genome shotgun (WGS) entry which is preliminary data.</text>
</comment>
<dbReference type="EMBL" id="JBCGCU010000005">
    <property type="protein sequence ID" value="MEM0514977.1"/>
    <property type="molecule type" value="Genomic_DNA"/>
</dbReference>
<keyword evidence="1" id="KW-0732">Signal</keyword>
<evidence type="ECO:0000313" key="3">
    <source>
        <dbReference type="EMBL" id="MEM0514977.1"/>
    </source>
</evidence>
<sequence length="318" mass="34619">MKALAYTLALVPCLALAGEKIDEQINVPADGRIFIDNQRGDIIIKGWDKASLQIKGELDDRAEGYTLETRGQRTDFIVKMPKKSNWGWGNNDDEGEGSKLTIYMPMQSALSLEGVNVDVDVSDLNGDSRIETVNGDIDAKKLQGKLTFETVNGDIDGTDLQGDIRYQTVNGDINDINSAGQLRMTLVNGDVTSKTSSEDIRFENVNGDLTLHAQTLGNLKLNTVNGELEVYVQELKANAQIRAESVSGDFDLYLPTNVSARFDLDAHAGGDIRNELSKDKAVKAKYGPGESLSFTLGQGEAEVEVTTISGNTNLRKND</sequence>
<name>A0ABU9MUK4_9GAMM</name>
<keyword evidence="4" id="KW-1185">Reference proteome</keyword>
<accession>A0ABU9MUK4</accession>
<feature type="chain" id="PRO_5045923609" evidence="1">
    <location>
        <begin position="18"/>
        <end position="318"/>
    </location>
</feature>
<gene>
    <name evidence="3" type="ORF">WCN91_05980</name>
</gene>
<evidence type="ECO:0000313" key="4">
    <source>
        <dbReference type="Proteomes" id="UP001447008"/>
    </source>
</evidence>
<dbReference type="RefSeq" id="WP_342677254.1">
    <property type="nucleotide sequence ID" value="NZ_JBCGCU010000005.1"/>
</dbReference>
<protein>
    <submittedName>
        <fullName evidence="3">DUF4097 family beta strand repeat-containing protein</fullName>
    </submittedName>
</protein>
<evidence type="ECO:0000256" key="1">
    <source>
        <dbReference type="SAM" id="SignalP"/>
    </source>
</evidence>
<dbReference type="InterPro" id="IPR025164">
    <property type="entry name" value="Toastrack_DUF4097"/>
</dbReference>
<dbReference type="PANTHER" id="PTHR34094">
    <property type="match status" value="1"/>
</dbReference>